<dbReference type="Proteomes" id="UP000490982">
    <property type="component" value="Unassembled WGS sequence"/>
</dbReference>
<evidence type="ECO:0000313" key="1">
    <source>
        <dbReference type="EMBL" id="MTW25994.1"/>
    </source>
</evidence>
<evidence type="ECO:0000313" key="2">
    <source>
        <dbReference type="Proteomes" id="UP000490982"/>
    </source>
</evidence>
<gene>
    <name evidence="1" type="ORF">GM537_14570</name>
</gene>
<organism evidence="1 2">
    <name type="scientific">Streptococcus pneumoniae</name>
    <dbReference type="NCBI Taxonomy" id="1313"/>
    <lineage>
        <taxon>Bacteria</taxon>
        <taxon>Bacillati</taxon>
        <taxon>Bacillota</taxon>
        <taxon>Bacilli</taxon>
        <taxon>Lactobacillales</taxon>
        <taxon>Streptococcaceae</taxon>
        <taxon>Streptococcus</taxon>
    </lineage>
</organism>
<reference evidence="1 2" key="1">
    <citation type="submission" date="2019-11" db="EMBL/GenBank/DDBJ databases">
        <title>Growth characteristics of pneumococcus vary with the chemical composition of the capsule and with environmental conditions.</title>
        <authorList>
            <person name="Tothpal A."/>
            <person name="Desobry K."/>
            <person name="Joshi S."/>
            <person name="Wyllie A.L."/>
            <person name="Weinberger D.M."/>
        </authorList>
    </citation>
    <scope>NUCLEOTIDE SEQUENCE [LARGE SCALE GENOMIC DNA]</scope>
    <source>
        <strain evidence="2">pnumococcus23A</strain>
    </source>
</reference>
<comment type="caution">
    <text evidence="1">The sequence shown here is derived from an EMBL/GenBank/DDBJ whole genome shotgun (WGS) entry which is preliminary data.</text>
</comment>
<protein>
    <submittedName>
        <fullName evidence="1">Uncharacterized protein</fullName>
    </submittedName>
</protein>
<proteinExistence type="predicted"/>
<dbReference type="AlphaFoldDB" id="A0A6G2DZA1"/>
<dbReference type="EMBL" id="WNHS01001037">
    <property type="protein sequence ID" value="MTW25994.1"/>
    <property type="molecule type" value="Genomic_DNA"/>
</dbReference>
<accession>A0A6G2DZA1</accession>
<name>A0A6G2DZA1_STREE</name>
<sequence>MNEHEDYDHYELIDVKLPRKDLQRLEQMIKREESVDWLITWLRNGLVFVVG</sequence>
<feature type="non-terminal residue" evidence="1">
    <location>
        <position position="51"/>
    </location>
</feature>